<organism evidence="2 3">
    <name type="scientific">Epilithonimonas hungarica</name>
    <dbReference type="NCBI Taxonomy" id="454006"/>
    <lineage>
        <taxon>Bacteria</taxon>
        <taxon>Pseudomonadati</taxon>
        <taxon>Bacteroidota</taxon>
        <taxon>Flavobacteriia</taxon>
        <taxon>Flavobacteriales</taxon>
        <taxon>Weeksellaceae</taxon>
        <taxon>Chryseobacterium group</taxon>
        <taxon>Epilithonimonas</taxon>
    </lineage>
</organism>
<protein>
    <recommendedName>
        <fullName evidence="4">DUF5723 domain-containing protein</fullName>
    </recommendedName>
</protein>
<dbReference type="Proteomes" id="UP000199203">
    <property type="component" value="Unassembled WGS sequence"/>
</dbReference>
<reference evidence="3" key="1">
    <citation type="submission" date="2016-10" db="EMBL/GenBank/DDBJ databases">
        <authorList>
            <person name="Varghese N."/>
            <person name="Submissions S."/>
        </authorList>
    </citation>
    <scope>NUCLEOTIDE SEQUENCE [LARGE SCALE GENOMIC DNA]</scope>
    <source>
        <strain evidence="3">DSM 19684</strain>
    </source>
</reference>
<evidence type="ECO:0008006" key="4">
    <source>
        <dbReference type="Google" id="ProtNLM"/>
    </source>
</evidence>
<name>A0A1G7R8P5_9FLAO</name>
<feature type="chain" id="PRO_5011529013" description="DUF5723 domain-containing protein" evidence="1">
    <location>
        <begin position="19"/>
        <end position="483"/>
    </location>
</feature>
<proteinExistence type="predicted"/>
<sequence length="483" mass="55862">MLKLFYFCLFIFCFVKIAAQNNFSFSNDNYSGINSVVLSPTQAFFNTNPWDVNLISADIFLQNNYAYISKQNVLGLLNAEIQIANPKKNIKGENQSNVFDFYNKERADLLMNYDAMGPSFSITTIIKEKKYVFGLFSRMRAQGAVLKLDNYFRFGNEMVPQPSDYKMNPFSSATMSWNEVGLNAATEIFPYSDKHWILGINLKYEMGLDAANIISHKDIDLSASEPAPTEDPDYKNIYASNYDISLNYITNYDFENDRYEYKQNGSGLGLDIGITMMDKDKREDEYNSKFSLNILDIGSVNFRQGINHSFKNGKTVWLQNNPVFKDEDFTTPEDYLRKISQEAYGDENASFVGNGFRIGLPTSINANYSQRVKENHFINFNWIQRIPFFKNSVRRNNMVNANYSVQKEAFGYGVSTSLSEYKHLYFGGYLRLGPLILGSENLFPVFFKHKHLHAAAFYLAIKFYPFWDNELKRHRREKCDCEK</sequence>
<evidence type="ECO:0000256" key="1">
    <source>
        <dbReference type="SAM" id="SignalP"/>
    </source>
</evidence>
<evidence type="ECO:0000313" key="3">
    <source>
        <dbReference type="Proteomes" id="UP000199203"/>
    </source>
</evidence>
<dbReference type="STRING" id="454006.SAMN05421825_2574"/>
<dbReference type="EMBL" id="FNBH01000003">
    <property type="protein sequence ID" value="SDG06360.1"/>
    <property type="molecule type" value="Genomic_DNA"/>
</dbReference>
<accession>A0A1G7R8P5</accession>
<gene>
    <name evidence="2" type="ORF">SAMN05421825_2574</name>
</gene>
<evidence type="ECO:0000313" key="2">
    <source>
        <dbReference type="EMBL" id="SDG06360.1"/>
    </source>
</evidence>
<keyword evidence="3" id="KW-1185">Reference proteome</keyword>
<keyword evidence="1" id="KW-0732">Signal</keyword>
<dbReference type="AlphaFoldDB" id="A0A1G7R8P5"/>
<feature type="signal peptide" evidence="1">
    <location>
        <begin position="1"/>
        <end position="18"/>
    </location>
</feature>